<dbReference type="Proteomes" id="UP001139179">
    <property type="component" value="Unassembled WGS sequence"/>
</dbReference>
<comment type="caution">
    <text evidence="1">The sequence shown here is derived from an EMBL/GenBank/DDBJ whole genome shotgun (WGS) entry which is preliminary data.</text>
</comment>
<dbReference type="GO" id="GO:0019546">
    <property type="term" value="P:L-arginine deiminase pathway"/>
    <property type="evidence" value="ECO:0007669"/>
    <property type="project" value="TreeGrafter"/>
</dbReference>
<reference evidence="1" key="1">
    <citation type="submission" date="2022-05" db="EMBL/GenBank/DDBJ databases">
        <title>Comparative Genomics of Spacecraft Associated Microbes.</title>
        <authorList>
            <person name="Tran M.T."/>
            <person name="Wright A."/>
            <person name="Seuylemezian A."/>
            <person name="Eisen J."/>
            <person name="Coil D."/>
        </authorList>
    </citation>
    <scope>NUCLEOTIDE SEQUENCE</scope>
    <source>
        <strain evidence="1">214.1.1</strain>
    </source>
</reference>
<dbReference type="EMBL" id="JAMBOL010000004">
    <property type="protein sequence ID" value="MCM3713914.1"/>
    <property type="molecule type" value="Genomic_DNA"/>
</dbReference>
<dbReference type="Pfam" id="PF19420">
    <property type="entry name" value="DDAH_eukar"/>
    <property type="match status" value="1"/>
</dbReference>
<dbReference type="PANTHER" id="PTHR47271">
    <property type="entry name" value="ARGININE DEIMINASE"/>
    <property type="match status" value="1"/>
</dbReference>
<accession>A0A9X2IMI2</accession>
<evidence type="ECO:0000313" key="1">
    <source>
        <dbReference type="EMBL" id="MCM3713914.1"/>
    </source>
</evidence>
<name>A0A9X2IMI2_9BACI</name>
<sequence length="289" mass="33664">MGLFTRSKKTAFATSEYDRLELVIMCQPQYMTIRDIINETQKKFKNEGIHILKAMEQHEQFVNTLRAHHIDVVLLPANEQFPEQVFTRDIGFTLGQTIFVAEMAHDIRQGEENYLKEWLKQEKISYYNLIGDKIEGGDIIIDRDTIYIGLSNRTNQKAIDHLQQLLSQFEVITVPFHEKFLHLDCVFNVLSPKEALFYPDAFNKKERDYLETRYELIEVTKDEQFTLGTNVLSIGDKKVLSLPVNQQVNKQLQQRGYEVIEVDITEIIKSGGSFRCCTLPVIREEPKEL</sequence>
<dbReference type="Gene3D" id="3.75.10.10">
    <property type="entry name" value="L-arginine/glycine Amidinotransferase, Chain A"/>
    <property type="match status" value="1"/>
</dbReference>
<dbReference type="SUPFAM" id="SSF55909">
    <property type="entry name" value="Pentein"/>
    <property type="match status" value="1"/>
</dbReference>
<evidence type="ECO:0000313" key="2">
    <source>
        <dbReference type="Proteomes" id="UP001139179"/>
    </source>
</evidence>
<dbReference type="RefSeq" id="WP_251222717.1">
    <property type="nucleotide sequence ID" value="NZ_JAMBOL010000004.1"/>
</dbReference>
<proteinExistence type="predicted"/>
<gene>
    <name evidence="1" type="ORF">M3202_07435</name>
</gene>
<dbReference type="AlphaFoldDB" id="A0A9X2IMI2"/>
<organism evidence="1 2">
    <name type="scientific">Halalkalibacter oceani</name>
    <dbReference type="NCBI Taxonomy" id="1653776"/>
    <lineage>
        <taxon>Bacteria</taxon>
        <taxon>Bacillati</taxon>
        <taxon>Bacillota</taxon>
        <taxon>Bacilli</taxon>
        <taxon>Bacillales</taxon>
        <taxon>Bacillaceae</taxon>
        <taxon>Halalkalibacter</taxon>
    </lineage>
</organism>
<dbReference type="PANTHER" id="PTHR47271:SF2">
    <property type="entry name" value="ARGININE DEIMINASE"/>
    <property type="match status" value="1"/>
</dbReference>
<protein>
    <submittedName>
        <fullName evidence="1">Dimethylarginine dimethylaminohydrolase family protein</fullName>
    </submittedName>
</protein>
<keyword evidence="2" id="KW-1185">Reference proteome</keyword>
<dbReference type="GO" id="GO:0016990">
    <property type="term" value="F:arginine deiminase activity"/>
    <property type="evidence" value="ECO:0007669"/>
    <property type="project" value="TreeGrafter"/>
</dbReference>